<reference evidence="2 3" key="1">
    <citation type="submission" date="2024-01" db="EMBL/GenBank/DDBJ databases">
        <title>Complete genome of Cladobotryum mycophilum ATHUM6906.</title>
        <authorList>
            <person name="Christinaki A.C."/>
            <person name="Myridakis A.I."/>
            <person name="Kouvelis V.N."/>
        </authorList>
    </citation>
    <scope>NUCLEOTIDE SEQUENCE [LARGE SCALE GENOMIC DNA]</scope>
    <source>
        <strain evidence="2 3">ATHUM6906</strain>
    </source>
</reference>
<dbReference type="PANTHER" id="PTHR47657:SF14">
    <property type="entry name" value="ZN(2)-C6 FUNGAL-TYPE DOMAIN-CONTAINING PROTEIN"/>
    <property type="match status" value="1"/>
</dbReference>
<evidence type="ECO:0000313" key="3">
    <source>
        <dbReference type="Proteomes" id="UP001338125"/>
    </source>
</evidence>
<feature type="region of interest" description="Disordered" evidence="1">
    <location>
        <begin position="1"/>
        <end position="36"/>
    </location>
</feature>
<gene>
    <name evidence="2" type="ORF">PT974_07010</name>
</gene>
<dbReference type="EMBL" id="JAVFKD010000012">
    <property type="protein sequence ID" value="KAK5993576.1"/>
    <property type="molecule type" value="Genomic_DNA"/>
</dbReference>
<feature type="compositionally biased region" description="Polar residues" evidence="1">
    <location>
        <begin position="10"/>
        <end position="23"/>
    </location>
</feature>
<dbReference type="InterPro" id="IPR052400">
    <property type="entry name" value="Zn2-C6_fungal_TF"/>
</dbReference>
<comment type="caution">
    <text evidence="2">The sequence shown here is derived from an EMBL/GenBank/DDBJ whole genome shotgun (WGS) entry which is preliminary data.</text>
</comment>
<dbReference type="Proteomes" id="UP001338125">
    <property type="component" value="Unassembled WGS sequence"/>
</dbReference>
<sequence length="347" mass="39632">MSPHYEPGKTTPQRELGSQSPPSLDTLGEEDIPESRDRRRLETRLMHQYLTVTGPLIGVDDRSRPAFAALVPRYSLESDAVLYSMYSLAALHSFIGNVDLSFDAMYVHRKYLAMGVREQKKAVADFNLQTLEMICLTSHLLRICSFATLQIRRREPYRPPMEWLMINGTTAALYDKASPMVMEDPQSLTAQMMRLSPVIYDDEERFGAAYRVGWEQLLERDVDDLISEPWDPEIQEAYESTVSFIGGASAAMKSFDSQFGLGEARRRLILFPVFIKKRFADLVQEMQPRALVVLAHYFAFLTIAEDLWWVGSTGREELQAIAGQLSGKWLDMIEFPLQMIEGEPTYH</sequence>
<proteinExistence type="predicted"/>
<name>A0ABR0SPB7_9HYPO</name>
<evidence type="ECO:0000313" key="2">
    <source>
        <dbReference type="EMBL" id="KAK5993576.1"/>
    </source>
</evidence>
<organism evidence="2 3">
    <name type="scientific">Cladobotryum mycophilum</name>
    <dbReference type="NCBI Taxonomy" id="491253"/>
    <lineage>
        <taxon>Eukaryota</taxon>
        <taxon>Fungi</taxon>
        <taxon>Dikarya</taxon>
        <taxon>Ascomycota</taxon>
        <taxon>Pezizomycotina</taxon>
        <taxon>Sordariomycetes</taxon>
        <taxon>Hypocreomycetidae</taxon>
        <taxon>Hypocreales</taxon>
        <taxon>Hypocreaceae</taxon>
        <taxon>Cladobotryum</taxon>
    </lineage>
</organism>
<evidence type="ECO:0000256" key="1">
    <source>
        <dbReference type="SAM" id="MobiDB-lite"/>
    </source>
</evidence>
<dbReference type="PANTHER" id="PTHR47657">
    <property type="entry name" value="STEROL REGULATORY ELEMENT-BINDING PROTEIN ECM22"/>
    <property type="match status" value="1"/>
</dbReference>
<keyword evidence="3" id="KW-1185">Reference proteome</keyword>
<accession>A0ABR0SPB7</accession>
<protein>
    <submittedName>
        <fullName evidence="2">Zn(2)-C6 fungal-type transcription factor afumD-like protein</fullName>
    </submittedName>
</protein>